<dbReference type="AlphaFoldDB" id="A0A8J5R7C4"/>
<dbReference type="GO" id="GO:0005739">
    <property type="term" value="C:mitochondrion"/>
    <property type="evidence" value="ECO:0007669"/>
    <property type="project" value="TreeGrafter"/>
</dbReference>
<comment type="caution">
    <text evidence="3">The sequence shown here is derived from an EMBL/GenBank/DDBJ whole genome shotgun (WGS) entry which is preliminary data.</text>
</comment>
<feature type="transmembrane region" description="Helical" evidence="1">
    <location>
        <begin position="227"/>
        <end position="245"/>
    </location>
</feature>
<keyword evidence="1" id="KW-0472">Membrane</keyword>
<protein>
    <recommendedName>
        <fullName evidence="2">Enoyl reductase (ER) domain-containing protein</fullName>
    </recommendedName>
</protein>
<gene>
    <name evidence="3" type="ORF">G9C98_000523</name>
</gene>
<dbReference type="GO" id="GO:0016491">
    <property type="term" value="F:oxidoreductase activity"/>
    <property type="evidence" value="ECO:0007669"/>
    <property type="project" value="InterPro"/>
</dbReference>
<feature type="transmembrane region" description="Helical" evidence="1">
    <location>
        <begin position="51"/>
        <end position="73"/>
    </location>
</feature>
<feature type="domain" description="Enoyl reductase (ER)" evidence="2">
    <location>
        <begin position="304"/>
        <end position="562"/>
    </location>
</feature>
<evidence type="ECO:0000256" key="1">
    <source>
        <dbReference type="SAM" id="Phobius"/>
    </source>
</evidence>
<dbReference type="OrthoDB" id="6355263at2759"/>
<name>A0A8J5R7C4_9HYME</name>
<evidence type="ECO:0000313" key="4">
    <source>
        <dbReference type="Proteomes" id="UP000729913"/>
    </source>
</evidence>
<dbReference type="Proteomes" id="UP000729913">
    <property type="component" value="Unassembled WGS sequence"/>
</dbReference>
<dbReference type="PANTHER" id="PTHR43677">
    <property type="entry name" value="SHORT-CHAIN DEHYDROGENASE/REDUCTASE"/>
    <property type="match status" value="1"/>
</dbReference>
<accession>A0A8J5R7C4</accession>
<reference evidence="3" key="2">
    <citation type="submission" date="2021-04" db="EMBL/GenBank/DDBJ databases">
        <title>Genome-wide patterns of bracovirus chromosomal integration into multiple host tissues during parasitism.</title>
        <authorList>
            <person name="Chebbi M.A.C."/>
        </authorList>
    </citation>
    <scope>NUCLEOTIDE SEQUENCE</scope>
    <source>
        <tissue evidence="3">Whole body</tissue>
    </source>
</reference>
<evidence type="ECO:0000259" key="2">
    <source>
        <dbReference type="SMART" id="SM00829"/>
    </source>
</evidence>
<keyword evidence="1" id="KW-0812">Transmembrane</keyword>
<sequence length="576" mass="64119">MIDEDDQDEQLRRTGSDVEIEEYTDTEEPAYTTYQPSDKLFDTEQSCWQRFSFLATLGIVTASVTTSIISLPLYLENVSGTANAYTVMSLQRIFSSTTIIVGLFISVDYGLCDEFRCRGREVSAHTLMMRGSWGVRAVWTLVYVASLAVFALVFTLLELHFTTGQQSVCRLLTTQHNSFLYTVSRLVSSRDIRRRGSEEEGGRLLHVTDPDPTIKQKHLPKPPILRTLFHIHAISFIVVLAFIWVDTLPGIGRGFTPRELYTTIEHGFKCHFKSSSSCTGVANHGWIFLFSYITFSISILNFLSMCESAVFTVAATTISLPLSGIWWSIYKMDVGSPPKLPAILGYEVAGKLLEVGDQAKKQGFKVGDKVVALNKVQFGGLAERCVAEMTDIWKIPSSIKTLDTVCLMNNYLTALIGLEKKADLQENEIVVINVGLSGVGLAAVDIAANVFRAQVIGVCKSENRTEILFFSEGRIIIAGFAVTKEDYDKDSSTQCPFSITGIDLVEFKEKNLESYREAGNDILQYHEEGLIKPSYSMVVGLHKINDAVKFITDLKCSDKVVVDLKNPEAEVKLKDK</sequence>
<dbReference type="InterPro" id="IPR013154">
    <property type="entry name" value="ADH-like_N"/>
</dbReference>
<feature type="transmembrane region" description="Helical" evidence="1">
    <location>
        <begin position="281"/>
        <end position="303"/>
    </location>
</feature>
<feature type="transmembrane region" description="Helical" evidence="1">
    <location>
        <begin position="133"/>
        <end position="157"/>
    </location>
</feature>
<feature type="transmembrane region" description="Helical" evidence="1">
    <location>
        <begin position="309"/>
        <end position="330"/>
    </location>
</feature>
<dbReference type="Pfam" id="PF08240">
    <property type="entry name" value="ADH_N"/>
    <property type="match status" value="1"/>
</dbReference>
<dbReference type="SMART" id="SM00829">
    <property type="entry name" value="PKS_ER"/>
    <property type="match status" value="1"/>
</dbReference>
<dbReference type="PANTHER" id="PTHR43677:SF4">
    <property type="entry name" value="QUINONE OXIDOREDUCTASE-LIKE PROTEIN 2"/>
    <property type="match status" value="1"/>
</dbReference>
<keyword evidence="1" id="KW-1133">Transmembrane helix</keyword>
<proteinExistence type="predicted"/>
<organism evidence="3 4">
    <name type="scientific">Cotesia typhae</name>
    <dbReference type="NCBI Taxonomy" id="2053667"/>
    <lineage>
        <taxon>Eukaryota</taxon>
        <taxon>Metazoa</taxon>
        <taxon>Ecdysozoa</taxon>
        <taxon>Arthropoda</taxon>
        <taxon>Hexapoda</taxon>
        <taxon>Insecta</taxon>
        <taxon>Pterygota</taxon>
        <taxon>Neoptera</taxon>
        <taxon>Endopterygota</taxon>
        <taxon>Hymenoptera</taxon>
        <taxon>Apocrita</taxon>
        <taxon>Ichneumonoidea</taxon>
        <taxon>Braconidae</taxon>
        <taxon>Microgastrinae</taxon>
        <taxon>Cotesia</taxon>
    </lineage>
</organism>
<dbReference type="EMBL" id="JAAOIC020000032">
    <property type="protein sequence ID" value="KAG8039794.1"/>
    <property type="molecule type" value="Genomic_DNA"/>
</dbReference>
<dbReference type="InterPro" id="IPR051397">
    <property type="entry name" value="Zn-ADH-like_protein"/>
</dbReference>
<feature type="transmembrane region" description="Helical" evidence="1">
    <location>
        <begin position="93"/>
        <end position="112"/>
    </location>
</feature>
<evidence type="ECO:0000313" key="3">
    <source>
        <dbReference type="EMBL" id="KAG8039794.1"/>
    </source>
</evidence>
<dbReference type="InterPro" id="IPR020843">
    <property type="entry name" value="ER"/>
</dbReference>
<keyword evidence="4" id="KW-1185">Reference proteome</keyword>
<reference evidence="3" key="1">
    <citation type="submission" date="2020-03" db="EMBL/GenBank/DDBJ databases">
        <authorList>
            <person name="Chebbi M.A."/>
            <person name="Drezen J.M."/>
        </authorList>
    </citation>
    <scope>NUCLEOTIDE SEQUENCE</scope>
    <source>
        <tissue evidence="3">Whole body</tissue>
    </source>
</reference>